<evidence type="ECO:0000313" key="1">
    <source>
        <dbReference type="EMBL" id="CAF0944348.1"/>
    </source>
</evidence>
<comment type="caution">
    <text evidence="2">The sequence shown here is derived from an EMBL/GenBank/DDBJ whole genome shotgun (WGS) entry which is preliminary data.</text>
</comment>
<gene>
    <name evidence="1" type="ORF">OVA965_LOCUS11808</name>
    <name evidence="2" type="ORF">TMI583_LOCUS11813</name>
</gene>
<reference evidence="2" key="1">
    <citation type="submission" date="2021-02" db="EMBL/GenBank/DDBJ databases">
        <authorList>
            <person name="Nowell W R."/>
        </authorList>
    </citation>
    <scope>NUCLEOTIDE SEQUENCE</scope>
</reference>
<sequence>MTGVENLVNPRKKLPSLDVDSALVNSLRDMYVDYEKQGLPYQEKIRILSLLPNDGEYEQIMNKFGCIRHRRIGPSLTEPFISWLIETDMMVSVPWGYSQLKLDTGEKLSIPKQIIQAKKSHVILQYKQYCLQNNFTPLSDRTLFYVLDNLNVKEQKSLSGMDDFVKGARDGWLLLENIMKKLNISPKE</sequence>
<dbReference type="EMBL" id="CAJNOK010004639">
    <property type="protein sequence ID" value="CAF0944348.1"/>
    <property type="molecule type" value="Genomic_DNA"/>
</dbReference>
<name>A0A8S2I7F1_9BILA</name>
<dbReference type="Proteomes" id="UP000677228">
    <property type="component" value="Unassembled WGS sequence"/>
</dbReference>
<evidence type="ECO:0000313" key="2">
    <source>
        <dbReference type="EMBL" id="CAF3719112.1"/>
    </source>
</evidence>
<protein>
    <submittedName>
        <fullName evidence="2">Uncharacterized protein</fullName>
    </submittedName>
</protein>
<dbReference type="AlphaFoldDB" id="A0A8S2I7F1"/>
<proteinExistence type="predicted"/>
<dbReference type="EMBL" id="CAJOBA010004645">
    <property type="protein sequence ID" value="CAF3719112.1"/>
    <property type="molecule type" value="Genomic_DNA"/>
</dbReference>
<organism evidence="2 3">
    <name type="scientific">Didymodactylos carnosus</name>
    <dbReference type="NCBI Taxonomy" id="1234261"/>
    <lineage>
        <taxon>Eukaryota</taxon>
        <taxon>Metazoa</taxon>
        <taxon>Spiralia</taxon>
        <taxon>Gnathifera</taxon>
        <taxon>Rotifera</taxon>
        <taxon>Eurotatoria</taxon>
        <taxon>Bdelloidea</taxon>
        <taxon>Philodinida</taxon>
        <taxon>Philodinidae</taxon>
        <taxon>Didymodactylos</taxon>
    </lineage>
</organism>
<evidence type="ECO:0000313" key="3">
    <source>
        <dbReference type="Proteomes" id="UP000682733"/>
    </source>
</evidence>
<dbReference type="Proteomes" id="UP000682733">
    <property type="component" value="Unassembled WGS sequence"/>
</dbReference>
<accession>A0A8S2I7F1</accession>